<dbReference type="FunCoup" id="A0A0D2U3Z5">
    <property type="interactions" value="495"/>
</dbReference>
<sequence>MPFASQPVVQILELTPDNVRFVLSKTELSVANSLRRVCIAEVPTMAIDLVQFDENSSVLHDEFVAHRLGLLPLASETAGEFDYLAECDCDGGCNRCTVSLTLEAEGPCSVVARDLRSSDESVVPISQRDASGSEQHDVVLVKLGAGQRIKLTAIAKKGIGKEHAKWNPTCGVSMEYDPDNKLRHTTYYDPQNWPQSHLSELPAGQCEAPFDINAKADKFWLNVEASGVIPPADIVLNAISVLKQKLKTLADAFSTEVSQQSDWTQPQHQP</sequence>
<evidence type="ECO:0000313" key="5">
    <source>
        <dbReference type="EMBL" id="KJE89911.1"/>
    </source>
</evidence>
<dbReference type="Gene3D" id="2.170.120.12">
    <property type="entry name" value="DNA-directed RNA polymerase, insert domain"/>
    <property type="match status" value="1"/>
</dbReference>
<dbReference type="InterPro" id="IPR001514">
    <property type="entry name" value="DNA-dir_RNA_pol_30-40kDasu_CS"/>
</dbReference>
<dbReference type="Pfam" id="PF01193">
    <property type="entry name" value="RNA_pol_L"/>
    <property type="match status" value="1"/>
</dbReference>
<dbReference type="PhylomeDB" id="A0A0D2U3Z5"/>
<dbReference type="CDD" id="cd07031">
    <property type="entry name" value="RNAP_II_RPB3"/>
    <property type="match status" value="1"/>
</dbReference>
<dbReference type="SUPFAM" id="SSF56553">
    <property type="entry name" value="Insert subdomain of RNA polymerase alpha subunit"/>
    <property type="match status" value="1"/>
</dbReference>
<dbReference type="NCBIfam" id="NF001988">
    <property type="entry name" value="PRK00783.1"/>
    <property type="match status" value="1"/>
</dbReference>
<dbReference type="GO" id="GO:0005665">
    <property type="term" value="C:RNA polymerase II, core complex"/>
    <property type="evidence" value="ECO:0007669"/>
    <property type="project" value="TreeGrafter"/>
</dbReference>
<dbReference type="InParanoid" id="A0A0D2U3Z5"/>
<dbReference type="HAMAP" id="MF_00320">
    <property type="entry name" value="RNApol_arch_Rpo3"/>
    <property type="match status" value="1"/>
</dbReference>
<keyword evidence="1" id="KW-0240">DNA-directed RNA polymerase</keyword>
<dbReference type="OrthoDB" id="1736837at2759"/>
<reference evidence="6" key="1">
    <citation type="submission" date="2011-02" db="EMBL/GenBank/DDBJ databases">
        <title>The Genome Sequence of Capsaspora owczarzaki ATCC 30864.</title>
        <authorList>
            <person name="Russ C."/>
            <person name="Cuomo C."/>
            <person name="Burger G."/>
            <person name="Gray M.W."/>
            <person name="Holland P.W.H."/>
            <person name="King N."/>
            <person name="Lang F.B.F."/>
            <person name="Roger A.J."/>
            <person name="Ruiz-Trillo I."/>
            <person name="Young S.K."/>
            <person name="Zeng Q."/>
            <person name="Gargeya S."/>
            <person name="Alvarado L."/>
            <person name="Berlin A."/>
            <person name="Chapman S.B."/>
            <person name="Chen Z."/>
            <person name="Freedman E."/>
            <person name="Gellesch M."/>
            <person name="Goldberg J."/>
            <person name="Griggs A."/>
            <person name="Gujja S."/>
            <person name="Heilman E."/>
            <person name="Heiman D."/>
            <person name="Howarth C."/>
            <person name="Mehta T."/>
            <person name="Neiman D."/>
            <person name="Pearson M."/>
            <person name="Roberts A."/>
            <person name="Saif S."/>
            <person name="Shea T."/>
            <person name="Shenoy N."/>
            <person name="Sisk P."/>
            <person name="Stolte C."/>
            <person name="Sykes S."/>
            <person name="White J."/>
            <person name="Yandava C."/>
            <person name="Haas B."/>
            <person name="Nusbaum C."/>
            <person name="Birren B."/>
        </authorList>
    </citation>
    <scope>NUCLEOTIDE SEQUENCE</scope>
    <source>
        <strain evidence="6">ATCC 30864</strain>
    </source>
</reference>
<dbReference type="OMA" id="DETKFHF"/>
<dbReference type="PANTHER" id="PTHR11800">
    <property type="entry name" value="DNA-DIRECTED RNA POLYMERASE"/>
    <property type="match status" value="1"/>
</dbReference>
<dbReference type="eggNOG" id="KOG1522">
    <property type="taxonomic scope" value="Eukaryota"/>
</dbReference>
<dbReference type="Gene3D" id="3.30.1360.10">
    <property type="entry name" value="RNA polymerase, RBP11-like subunit"/>
    <property type="match status" value="1"/>
</dbReference>
<protein>
    <submittedName>
        <fullName evidence="5">Polymerase II polypeptide C</fullName>
    </submittedName>
</protein>
<comment type="similarity">
    <text evidence="3">Belongs to the archaeal Rpo3/eukaryotic RPB3 RNA polymerase subunit family.</text>
</comment>
<dbReference type="InterPro" id="IPR050518">
    <property type="entry name" value="Rpo3/RPB3_RNA_Pol_subunit"/>
</dbReference>
<dbReference type="InterPro" id="IPR036603">
    <property type="entry name" value="RBP11-like"/>
</dbReference>
<proteinExistence type="inferred from homology"/>
<evidence type="ECO:0000313" key="6">
    <source>
        <dbReference type="Proteomes" id="UP000008743"/>
    </source>
</evidence>
<keyword evidence="6" id="KW-1185">Reference proteome</keyword>
<dbReference type="GO" id="GO:0003677">
    <property type="term" value="F:DNA binding"/>
    <property type="evidence" value="ECO:0007669"/>
    <property type="project" value="InterPro"/>
</dbReference>
<dbReference type="Pfam" id="PF01000">
    <property type="entry name" value="RNA_pol_A_bac"/>
    <property type="match status" value="1"/>
</dbReference>
<accession>A0A0D2U3Z5</accession>
<evidence type="ECO:0000256" key="3">
    <source>
        <dbReference type="ARBA" id="ARBA00025804"/>
    </source>
</evidence>
<dbReference type="InterPro" id="IPR011262">
    <property type="entry name" value="DNA-dir_RNA_pol_insert"/>
</dbReference>
<gene>
    <name evidence="5" type="ORF">CAOG_001312</name>
</gene>
<dbReference type="PROSITE" id="PS00446">
    <property type="entry name" value="RNA_POL_D_30KD"/>
    <property type="match status" value="1"/>
</dbReference>
<evidence type="ECO:0000256" key="2">
    <source>
        <dbReference type="ARBA" id="ARBA00023163"/>
    </source>
</evidence>
<dbReference type="AlphaFoldDB" id="A0A0D2U3Z5"/>
<dbReference type="InterPro" id="IPR022842">
    <property type="entry name" value="RNAP_Rpo3/Rpb3/RPAC1"/>
</dbReference>
<dbReference type="EMBL" id="KE346361">
    <property type="protein sequence ID" value="KJE89911.1"/>
    <property type="molecule type" value="Genomic_DNA"/>
</dbReference>
<evidence type="ECO:0000259" key="4">
    <source>
        <dbReference type="SMART" id="SM00662"/>
    </source>
</evidence>
<dbReference type="GO" id="GO:0006366">
    <property type="term" value="P:transcription by RNA polymerase II"/>
    <property type="evidence" value="ECO:0007669"/>
    <property type="project" value="TreeGrafter"/>
</dbReference>
<dbReference type="InterPro" id="IPR036643">
    <property type="entry name" value="RNApol_insert_sf"/>
</dbReference>
<dbReference type="GO" id="GO:0046983">
    <property type="term" value="F:protein dimerization activity"/>
    <property type="evidence" value="ECO:0007669"/>
    <property type="project" value="InterPro"/>
</dbReference>
<dbReference type="STRING" id="595528.A0A0D2U3Z5"/>
<dbReference type="PANTHER" id="PTHR11800:SF2">
    <property type="entry name" value="DNA-DIRECTED RNA POLYMERASE II SUBUNIT RPB3"/>
    <property type="match status" value="1"/>
</dbReference>
<dbReference type="SUPFAM" id="SSF55257">
    <property type="entry name" value="RBP11-like subunits of RNA polymerase"/>
    <property type="match status" value="1"/>
</dbReference>
<dbReference type="InterPro" id="IPR011263">
    <property type="entry name" value="DNA-dir_RNA_pol_RpoA/D/Rpb3"/>
</dbReference>
<name>A0A0D2U3Z5_CAPO3</name>
<evidence type="ECO:0000256" key="1">
    <source>
        <dbReference type="ARBA" id="ARBA00022478"/>
    </source>
</evidence>
<dbReference type="Proteomes" id="UP000008743">
    <property type="component" value="Unassembled WGS sequence"/>
</dbReference>
<feature type="domain" description="DNA-directed RNA polymerase RpoA/D/Rpb3-type" evidence="4">
    <location>
        <begin position="18"/>
        <end position="252"/>
    </location>
</feature>
<dbReference type="SMART" id="SM00662">
    <property type="entry name" value="RPOLD"/>
    <property type="match status" value="1"/>
</dbReference>
<keyword evidence="2" id="KW-0804">Transcription</keyword>
<organism evidence="5 6">
    <name type="scientific">Capsaspora owczarzaki (strain ATCC 30864)</name>
    <dbReference type="NCBI Taxonomy" id="595528"/>
    <lineage>
        <taxon>Eukaryota</taxon>
        <taxon>Filasterea</taxon>
        <taxon>Capsaspora</taxon>
    </lineage>
</organism>
<dbReference type="GO" id="GO:0003899">
    <property type="term" value="F:DNA-directed RNA polymerase activity"/>
    <property type="evidence" value="ECO:0007669"/>
    <property type="project" value="InterPro"/>
</dbReference>
<dbReference type="RefSeq" id="XP_004349832.1">
    <property type="nucleotide sequence ID" value="XM_004349782.2"/>
</dbReference>